<sequence length="380" mass="41445">MAARRRFGRVRKLPSGRYQARYLGTDGVDHSAPSTFERKADADRWLAATESDLLRGDLSKPESSRVTVAQYGSAWIRERPGLRPRTVQLYEGLLRLHIVPGLGHVPVGDLSPAQVRLWRANLLAGGLGESTVAKAYRLLKSVMATAEDDRLVRRNPCQIRGASTERPPERPLLTLAQVYALADGVPDRFRMLVLLGTFGSLRWGELAALTRGAVDAEAGLVHVRVSASEPYGKFVVGPPKSAAGRRTVALPEAVLPELREHLRRYVAADGAALVFTGPTGVHIRRSGFQKHWRAAMAHAEVTGVHFHDLRHTGNTLTAHAGANLSDLMTRMGHSSTRAARIYLHTTPERDRAVAAALNALLTGAASRASSADFVRHHPRP</sequence>
<evidence type="ECO:0000256" key="3">
    <source>
        <dbReference type="ARBA" id="ARBA00023125"/>
    </source>
</evidence>
<keyword evidence="2" id="KW-0229">DNA integration</keyword>
<feature type="domain" description="Core-binding (CB)" evidence="7">
    <location>
        <begin position="66"/>
        <end position="147"/>
    </location>
</feature>
<dbReference type="InterPro" id="IPR004107">
    <property type="entry name" value="Integrase_SAM-like_N"/>
</dbReference>
<comment type="caution">
    <text evidence="9">The sequence shown here is derived from an EMBL/GenBank/DDBJ whole genome shotgun (WGS) entry which is preliminary data.</text>
</comment>
<protein>
    <submittedName>
        <fullName evidence="9">Site-specific integrase</fullName>
    </submittedName>
</protein>
<dbReference type="InterPro" id="IPR010998">
    <property type="entry name" value="Integrase_recombinase_N"/>
</dbReference>
<evidence type="ECO:0000256" key="1">
    <source>
        <dbReference type="ARBA" id="ARBA00008857"/>
    </source>
</evidence>
<evidence type="ECO:0000313" key="9">
    <source>
        <dbReference type="EMBL" id="NEN50237.1"/>
    </source>
</evidence>
<dbReference type="Pfam" id="PF00589">
    <property type="entry name" value="Phage_integrase"/>
    <property type="match status" value="1"/>
</dbReference>
<dbReference type="Gene3D" id="1.10.443.10">
    <property type="entry name" value="Intergrase catalytic core"/>
    <property type="match status" value="1"/>
</dbReference>
<dbReference type="Proteomes" id="UP000471152">
    <property type="component" value="Unassembled WGS sequence"/>
</dbReference>
<evidence type="ECO:0000256" key="2">
    <source>
        <dbReference type="ARBA" id="ARBA00022908"/>
    </source>
</evidence>
<dbReference type="InterPro" id="IPR002104">
    <property type="entry name" value="Integrase_catalytic"/>
</dbReference>
<keyword evidence="3 5" id="KW-0238">DNA-binding</keyword>
<dbReference type="Gene3D" id="1.10.150.130">
    <property type="match status" value="1"/>
</dbReference>
<dbReference type="PROSITE" id="PS51898">
    <property type="entry name" value="TYR_RECOMBINASE"/>
    <property type="match status" value="1"/>
</dbReference>
<evidence type="ECO:0000256" key="4">
    <source>
        <dbReference type="ARBA" id="ARBA00023172"/>
    </source>
</evidence>
<keyword evidence="4" id="KW-0233">DNA recombination</keyword>
<dbReference type="InterPro" id="IPR058717">
    <property type="entry name" value="Phage_L5_Integrase_N"/>
</dbReference>
<proteinExistence type="inferred from homology"/>
<feature type="domain" description="Tyr recombinase" evidence="6">
    <location>
        <begin position="168"/>
        <end position="355"/>
    </location>
</feature>
<evidence type="ECO:0000256" key="5">
    <source>
        <dbReference type="PROSITE-ProRule" id="PRU01248"/>
    </source>
</evidence>
<evidence type="ECO:0000313" key="8">
    <source>
        <dbReference type="EMBL" id="NEK93470.1"/>
    </source>
</evidence>
<dbReference type="PROSITE" id="PS51900">
    <property type="entry name" value="CB"/>
    <property type="match status" value="1"/>
</dbReference>
<dbReference type="AlphaFoldDB" id="A0A6P0H3F6"/>
<dbReference type="EMBL" id="JAAGWH010000013">
    <property type="protein sequence ID" value="NEK93470.1"/>
    <property type="molecule type" value="Genomic_DNA"/>
</dbReference>
<dbReference type="EMBL" id="JAAGWB010000013">
    <property type="protein sequence ID" value="NEN50237.1"/>
    <property type="molecule type" value="Genomic_DNA"/>
</dbReference>
<reference evidence="9 11" key="2">
    <citation type="submission" date="2020-02" db="EMBL/GenBank/DDBJ databases">
        <title>The WGS of Modestobacter muralis DSM 100205.</title>
        <authorList>
            <person name="Jiang Z."/>
        </authorList>
    </citation>
    <scope>NUCLEOTIDE SEQUENCE [LARGE SCALE GENOMIC DNA]</scope>
    <source>
        <strain evidence="9 11">DSM 100205</strain>
    </source>
</reference>
<name>A0A6P0H3F6_9ACTN</name>
<dbReference type="RefSeq" id="WP_163609916.1">
    <property type="nucleotide sequence ID" value="NZ_JAAGWB010000013.1"/>
</dbReference>
<dbReference type="CDD" id="cd01189">
    <property type="entry name" value="INT_ICEBs1_C_like"/>
    <property type="match status" value="1"/>
</dbReference>
<dbReference type="PANTHER" id="PTHR30349">
    <property type="entry name" value="PHAGE INTEGRASE-RELATED"/>
    <property type="match status" value="1"/>
</dbReference>
<dbReference type="GO" id="GO:0003677">
    <property type="term" value="F:DNA binding"/>
    <property type="evidence" value="ECO:0007669"/>
    <property type="project" value="UniProtKB-UniRule"/>
</dbReference>
<dbReference type="GO" id="GO:0015074">
    <property type="term" value="P:DNA integration"/>
    <property type="evidence" value="ECO:0007669"/>
    <property type="project" value="UniProtKB-KW"/>
</dbReference>
<dbReference type="InterPro" id="IPR011010">
    <property type="entry name" value="DNA_brk_join_enz"/>
</dbReference>
<gene>
    <name evidence="9" type="ORF">G3R41_04675</name>
    <name evidence="8" type="ORF">GCU67_04675</name>
</gene>
<evidence type="ECO:0000259" key="7">
    <source>
        <dbReference type="PROSITE" id="PS51900"/>
    </source>
</evidence>
<dbReference type="InterPro" id="IPR050090">
    <property type="entry name" value="Tyrosine_recombinase_XerCD"/>
</dbReference>
<organism evidence="9 11">
    <name type="scientific">Modestobacter muralis</name>
    <dbReference type="NCBI Taxonomy" id="1608614"/>
    <lineage>
        <taxon>Bacteria</taxon>
        <taxon>Bacillati</taxon>
        <taxon>Actinomycetota</taxon>
        <taxon>Actinomycetes</taxon>
        <taxon>Geodermatophilales</taxon>
        <taxon>Geodermatophilaceae</taxon>
        <taxon>Modestobacter</taxon>
    </lineage>
</organism>
<dbReference type="GO" id="GO:0006310">
    <property type="term" value="P:DNA recombination"/>
    <property type="evidence" value="ECO:0007669"/>
    <property type="project" value="UniProtKB-KW"/>
</dbReference>
<evidence type="ECO:0000313" key="10">
    <source>
        <dbReference type="Proteomes" id="UP000468828"/>
    </source>
</evidence>
<evidence type="ECO:0000313" key="11">
    <source>
        <dbReference type="Proteomes" id="UP000471152"/>
    </source>
</evidence>
<evidence type="ECO:0000259" key="6">
    <source>
        <dbReference type="PROSITE" id="PS51898"/>
    </source>
</evidence>
<dbReference type="SUPFAM" id="SSF56349">
    <property type="entry name" value="DNA breaking-rejoining enzymes"/>
    <property type="match status" value="1"/>
</dbReference>
<comment type="similarity">
    <text evidence="1">Belongs to the 'phage' integrase family.</text>
</comment>
<accession>A0A6P0H3F6</accession>
<dbReference type="Pfam" id="PF26003">
    <property type="entry name" value="Integrase_N_phage"/>
    <property type="match status" value="1"/>
</dbReference>
<reference evidence="8 10" key="1">
    <citation type="submission" date="2020-01" db="EMBL/GenBank/DDBJ databases">
        <title>the WGS Modestobacter muralis CPCC 204518.</title>
        <authorList>
            <person name="Jiang Z."/>
        </authorList>
    </citation>
    <scope>NUCLEOTIDE SEQUENCE [LARGE SCALE GENOMIC DNA]</scope>
    <source>
        <strain evidence="8 10">DSM 100205</strain>
    </source>
</reference>
<dbReference type="InterPro" id="IPR013762">
    <property type="entry name" value="Integrase-like_cat_sf"/>
</dbReference>
<dbReference type="Pfam" id="PF14659">
    <property type="entry name" value="Phage_int_SAM_3"/>
    <property type="match status" value="1"/>
</dbReference>
<dbReference type="PANTHER" id="PTHR30349:SF64">
    <property type="entry name" value="PROPHAGE INTEGRASE INTD-RELATED"/>
    <property type="match status" value="1"/>
</dbReference>
<dbReference type="Proteomes" id="UP000468828">
    <property type="component" value="Unassembled WGS sequence"/>
</dbReference>
<keyword evidence="10" id="KW-1185">Reference proteome</keyword>
<dbReference type="InterPro" id="IPR044068">
    <property type="entry name" value="CB"/>
</dbReference>